<keyword evidence="7" id="KW-0472">Membrane</keyword>
<dbReference type="InterPro" id="IPR004358">
    <property type="entry name" value="Sig_transdc_His_kin-like_C"/>
</dbReference>
<keyword evidence="4" id="KW-0597">Phosphoprotein</keyword>
<dbReference type="GO" id="GO:0000155">
    <property type="term" value="F:phosphorelay sensor kinase activity"/>
    <property type="evidence" value="ECO:0007669"/>
    <property type="project" value="InterPro"/>
</dbReference>
<dbReference type="CDD" id="cd06225">
    <property type="entry name" value="HAMP"/>
    <property type="match status" value="1"/>
</dbReference>
<sequence>MSFSNVRIIVRIGLVVGTVFLLMLAVMLVEMKSLATIKRNLDEIVLKSGEQLVLAQDLRFLARNSAVIVRNVLLTKDTGTIEYELERLAADGRRYQECLDRLEALEMEAGGKELLVAVKTDGAVVRDLWRTVIELGGAGDQEKAVAMLLDSVRTLQRRWLDNLSAMADFHKDAASAAVERAGRVFDRTRMVLLVANCLLLLISGLLVAVLTAGIVRPLREFTRTIDSVAGGDLTTRITKVGRDEIGILGAHINTMVEHLQASEKELEQHRFHLEELIDERTGALSDQRKRFTSMLIHDLKGPLVPIIGFSRKLSAQKEIDRDKIVEYAGAIHDSAMKLASTIDHVSADLRGDRLQPNFANGVFDIGGLLESVVESFRPQAEVEHIELGMECRGKDDAGAMPFTGDCARIQTLIENLVGNAVKYARSRVNILLTREDDELILVIEDDGMGIQEQYREQIFDEYFQAPDSKEGSGVGLYSVKKIVDHYHGRIIVGTAAGGGASFTVRLPVARS</sequence>
<dbReference type="Proteomes" id="UP000539642">
    <property type="component" value="Unassembled WGS sequence"/>
</dbReference>
<dbReference type="InterPro" id="IPR036097">
    <property type="entry name" value="HisK_dim/P_sf"/>
</dbReference>
<dbReference type="PRINTS" id="PR00344">
    <property type="entry name" value="BCTRLSENSOR"/>
</dbReference>
<organism evidence="10 11">
    <name type="scientific">Desulfoprunum benzoelyticum</name>
    <dbReference type="NCBI Taxonomy" id="1506996"/>
    <lineage>
        <taxon>Bacteria</taxon>
        <taxon>Pseudomonadati</taxon>
        <taxon>Thermodesulfobacteriota</taxon>
        <taxon>Desulfobulbia</taxon>
        <taxon>Desulfobulbales</taxon>
        <taxon>Desulfobulbaceae</taxon>
        <taxon>Desulfoprunum</taxon>
    </lineage>
</organism>
<dbReference type="GO" id="GO:0016020">
    <property type="term" value="C:membrane"/>
    <property type="evidence" value="ECO:0007669"/>
    <property type="project" value="UniProtKB-SubCell"/>
</dbReference>
<dbReference type="PANTHER" id="PTHR42878:SF13">
    <property type="entry name" value="HISTIDINE KINASE"/>
    <property type="match status" value="1"/>
</dbReference>
<keyword evidence="11" id="KW-1185">Reference proteome</keyword>
<evidence type="ECO:0000259" key="8">
    <source>
        <dbReference type="PROSITE" id="PS50109"/>
    </source>
</evidence>
<dbReference type="PROSITE" id="PS50885">
    <property type="entry name" value="HAMP"/>
    <property type="match status" value="1"/>
</dbReference>
<dbReference type="InterPro" id="IPR036890">
    <property type="entry name" value="HATPase_C_sf"/>
</dbReference>
<protein>
    <recommendedName>
        <fullName evidence="3">histidine kinase</fullName>
        <ecNumber evidence="3">2.7.13.3</ecNumber>
    </recommendedName>
</protein>
<dbReference type="AlphaFoldDB" id="A0A840V0A1"/>
<dbReference type="SMART" id="SM00304">
    <property type="entry name" value="HAMP"/>
    <property type="match status" value="1"/>
</dbReference>
<feature type="domain" description="HAMP" evidence="9">
    <location>
        <begin position="212"/>
        <end position="264"/>
    </location>
</feature>
<feature type="domain" description="Histidine kinase" evidence="8">
    <location>
        <begin position="294"/>
        <end position="510"/>
    </location>
</feature>
<evidence type="ECO:0000256" key="6">
    <source>
        <dbReference type="ARBA" id="ARBA00022777"/>
    </source>
</evidence>
<dbReference type="InterPro" id="IPR050351">
    <property type="entry name" value="BphY/WalK/GraS-like"/>
</dbReference>
<dbReference type="InterPro" id="IPR047347">
    <property type="entry name" value="YvaQ-like_sensor"/>
</dbReference>
<evidence type="ECO:0000256" key="5">
    <source>
        <dbReference type="ARBA" id="ARBA00022679"/>
    </source>
</evidence>
<comment type="subcellular location">
    <subcellularLocation>
        <location evidence="2">Membrane</location>
    </subcellularLocation>
</comment>
<name>A0A840V0A1_9BACT</name>
<dbReference type="InterPro" id="IPR003594">
    <property type="entry name" value="HATPase_dom"/>
</dbReference>
<dbReference type="InterPro" id="IPR005467">
    <property type="entry name" value="His_kinase_dom"/>
</dbReference>
<dbReference type="InterPro" id="IPR024478">
    <property type="entry name" value="HlyB_4HB_MCP"/>
</dbReference>
<accession>A0A840V0A1</accession>
<dbReference type="SUPFAM" id="SSF158472">
    <property type="entry name" value="HAMP domain-like"/>
    <property type="match status" value="1"/>
</dbReference>
<dbReference type="Gene3D" id="3.30.565.10">
    <property type="entry name" value="Histidine kinase-like ATPase, C-terminal domain"/>
    <property type="match status" value="1"/>
</dbReference>
<comment type="catalytic activity">
    <reaction evidence="1">
        <text>ATP + protein L-histidine = ADP + protein N-phospho-L-histidine.</text>
        <dbReference type="EC" id="2.7.13.3"/>
    </reaction>
</comment>
<dbReference type="SUPFAM" id="SSF55874">
    <property type="entry name" value="ATPase domain of HSP90 chaperone/DNA topoisomerase II/histidine kinase"/>
    <property type="match status" value="1"/>
</dbReference>
<dbReference type="SMART" id="SM00387">
    <property type="entry name" value="HATPase_c"/>
    <property type="match status" value="1"/>
</dbReference>
<feature type="transmembrane region" description="Helical" evidence="7">
    <location>
        <begin position="190"/>
        <end position="215"/>
    </location>
</feature>
<feature type="transmembrane region" description="Helical" evidence="7">
    <location>
        <begin position="6"/>
        <end position="29"/>
    </location>
</feature>
<evidence type="ECO:0000256" key="1">
    <source>
        <dbReference type="ARBA" id="ARBA00000085"/>
    </source>
</evidence>
<comment type="caution">
    <text evidence="10">The sequence shown here is derived from an EMBL/GenBank/DDBJ whole genome shotgun (WGS) entry which is preliminary data.</text>
</comment>
<dbReference type="Pfam" id="PF12729">
    <property type="entry name" value="4HB_MCP_1"/>
    <property type="match status" value="1"/>
</dbReference>
<dbReference type="EMBL" id="JACHEO010000010">
    <property type="protein sequence ID" value="MBB5348308.1"/>
    <property type="molecule type" value="Genomic_DNA"/>
</dbReference>
<evidence type="ECO:0000313" key="10">
    <source>
        <dbReference type="EMBL" id="MBB5348308.1"/>
    </source>
</evidence>
<proteinExistence type="predicted"/>
<dbReference type="PROSITE" id="PS50109">
    <property type="entry name" value="HIS_KIN"/>
    <property type="match status" value="1"/>
</dbReference>
<keyword evidence="6 10" id="KW-0418">Kinase</keyword>
<dbReference type="Gene3D" id="1.10.287.130">
    <property type="match status" value="1"/>
</dbReference>
<keyword evidence="5" id="KW-0808">Transferase</keyword>
<dbReference type="CDD" id="cd19411">
    <property type="entry name" value="MCP2201-like_sensor"/>
    <property type="match status" value="1"/>
</dbReference>
<keyword evidence="7" id="KW-1133">Transmembrane helix</keyword>
<evidence type="ECO:0000256" key="4">
    <source>
        <dbReference type="ARBA" id="ARBA00022553"/>
    </source>
</evidence>
<dbReference type="InterPro" id="IPR003660">
    <property type="entry name" value="HAMP_dom"/>
</dbReference>
<keyword evidence="7" id="KW-0812">Transmembrane</keyword>
<evidence type="ECO:0000313" key="11">
    <source>
        <dbReference type="Proteomes" id="UP000539642"/>
    </source>
</evidence>
<dbReference type="Pfam" id="PF02518">
    <property type="entry name" value="HATPase_c"/>
    <property type="match status" value="1"/>
</dbReference>
<evidence type="ECO:0000259" key="9">
    <source>
        <dbReference type="PROSITE" id="PS50885"/>
    </source>
</evidence>
<dbReference type="EC" id="2.7.13.3" evidence="3"/>
<dbReference type="SUPFAM" id="SSF47384">
    <property type="entry name" value="Homodimeric domain of signal transducing histidine kinase"/>
    <property type="match status" value="1"/>
</dbReference>
<dbReference type="PANTHER" id="PTHR42878">
    <property type="entry name" value="TWO-COMPONENT HISTIDINE KINASE"/>
    <property type="match status" value="1"/>
</dbReference>
<evidence type="ECO:0000256" key="2">
    <source>
        <dbReference type="ARBA" id="ARBA00004370"/>
    </source>
</evidence>
<evidence type="ECO:0000256" key="7">
    <source>
        <dbReference type="SAM" id="Phobius"/>
    </source>
</evidence>
<dbReference type="GO" id="GO:0007234">
    <property type="term" value="P:osmosensory signaling via phosphorelay pathway"/>
    <property type="evidence" value="ECO:0007669"/>
    <property type="project" value="TreeGrafter"/>
</dbReference>
<dbReference type="GO" id="GO:0030295">
    <property type="term" value="F:protein kinase activator activity"/>
    <property type="evidence" value="ECO:0007669"/>
    <property type="project" value="TreeGrafter"/>
</dbReference>
<reference evidence="10 11" key="1">
    <citation type="submission" date="2020-08" db="EMBL/GenBank/DDBJ databases">
        <title>Genomic Encyclopedia of Type Strains, Phase IV (KMG-IV): sequencing the most valuable type-strain genomes for metagenomic binning, comparative biology and taxonomic classification.</title>
        <authorList>
            <person name="Goeker M."/>
        </authorList>
    </citation>
    <scope>NUCLEOTIDE SEQUENCE [LARGE SCALE GENOMIC DNA]</scope>
    <source>
        <strain evidence="10 11">DSM 28570</strain>
    </source>
</reference>
<dbReference type="RefSeq" id="WP_183350914.1">
    <property type="nucleotide sequence ID" value="NZ_JACHEO010000010.1"/>
</dbReference>
<evidence type="ECO:0000256" key="3">
    <source>
        <dbReference type="ARBA" id="ARBA00012438"/>
    </source>
</evidence>
<gene>
    <name evidence="10" type="ORF">HNQ81_002039</name>
</gene>
<dbReference type="Pfam" id="PF00672">
    <property type="entry name" value="HAMP"/>
    <property type="match status" value="1"/>
</dbReference>
<dbReference type="Gene3D" id="6.10.340.10">
    <property type="match status" value="1"/>
</dbReference>
<dbReference type="GO" id="GO:0000156">
    <property type="term" value="F:phosphorelay response regulator activity"/>
    <property type="evidence" value="ECO:0007669"/>
    <property type="project" value="TreeGrafter"/>
</dbReference>